<sequence>RKQATGVDEFHIKQMDGTMAPRETYNTAKPEARDVMKQMPLKRAPLIPALSPAQKSCGRLTRIPLDQRPFTFPP</sequence>
<name>A0ABD0KCD0_9CAEN</name>
<reference evidence="1 2" key="1">
    <citation type="journal article" date="2023" name="Sci. Data">
        <title>Genome assembly of the Korean intertidal mud-creeper Batillaria attramentaria.</title>
        <authorList>
            <person name="Patra A.K."/>
            <person name="Ho P.T."/>
            <person name="Jun S."/>
            <person name="Lee S.J."/>
            <person name="Kim Y."/>
            <person name="Won Y.J."/>
        </authorList>
    </citation>
    <scope>NUCLEOTIDE SEQUENCE [LARGE SCALE GENOMIC DNA]</scope>
    <source>
        <strain evidence="1">Wonlab-2016</strain>
    </source>
</reference>
<feature type="non-terminal residue" evidence="1">
    <location>
        <position position="1"/>
    </location>
</feature>
<evidence type="ECO:0000313" key="2">
    <source>
        <dbReference type="Proteomes" id="UP001519460"/>
    </source>
</evidence>
<dbReference type="AlphaFoldDB" id="A0ABD0KCD0"/>
<keyword evidence="2" id="KW-1185">Reference proteome</keyword>
<organism evidence="1 2">
    <name type="scientific">Batillaria attramentaria</name>
    <dbReference type="NCBI Taxonomy" id="370345"/>
    <lineage>
        <taxon>Eukaryota</taxon>
        <taxon>Metazoa</taxon>
        <taxon>Spiralia</taxon>
        <taxon>Lophotrochozoa</taxon>
        <taxon>Mollusca</taxon>
        <taxon>Gastropoda</taxon>
        <taxon>Caenogastropoda</taxon>
        <taxon>Sorbeoconcha</taxon>
        <taxon>Cerithioidea</taxon>
        <taxon>Batillariidae</taxon>
        <taxon>Batillaria</taxon>
    </lineage>
</organism>
<comment type="caution">
    <text evidence="1">The sequence shown here is derived from an EMBL/GenBank/DDBJ whole genome shotgun (WGS) entry which is preliminary data.</text>
</comment>
<accession>A0ABD0KCD0</accession>
<evidence type="ECO:0000313" key="1">
    <source>
        <dbReference type="EMBL" id="KAK7484724.1"/>
    </source>
</evidence>
<gene>
    <name evidence="1" type="ORF">BaRGS_00024009</name>
</gene>
<proteinExistence type="predicted"/>
<dbReference type="EMBL" id="JACVVK020000205">
    <property type="protein sequence ID" value="KAK7484724.1"/>
    <property type="molecule type" value="Genomic_DNA"/>
</dbReference>
<dbReference type="Proteomes" id="UP001519460">
    <property type="component" value="Unassembled WGS sequence"/>
</dbReference>
<protein>
    <submittedName>
        <fullName evidence="1">Uncharacterized protein</fullName>
    </submittedName>
</protein>